<dbReference type="InterPro" id="IPR037185">
    <property type="entry name" value="EmrE-like"/>
</dbReference>
<reference evidence="4" key="2">
    <citation type="submission" date="2021-01" db="UniProtKB">
        <authorList>
            <consortium name="EnsemblMetazoa"/>
        </authorList>
    </citation>
    <scope>IDENTIFICATION</scope>
</reference>
<dbReference type="OrthoDB" id="5854584at2759"/>
<reference evidence="5" key="1">
    <citation type="submission" date="2015-02" db="EMBL/GenBank/DDBJ databases">
        <title>Genome sequencing for Strongylocentrotus purpuratus.</title>
        <authorList>
            <person name="Murali S."/>
            <person name="Liu Y."/>
            <person name="Vee V."/>
            <person name="English A."/>
            <person name="Wang M."/>
            <person name="Skinner E."/>
            <person name="Han Y."/>
            <person name="Muzny D.M."/>
            <person name="Worley K.C."/>
            <person name="Gibbs R.A."/>
        </authorList>
    </citation>
    <scope>NUCLEOTIDE SEQUENCE</scope>
</reference>
<evidence type="ECO:0000256" key="1">
    <source>
        <dbReference type="SAM" id="MobiDB-lite"/>
    </source>
</evidence>
<protein>
    <recommendedName>
        <fullName evidence="6">Transmembrane protein 42</fullName>
    </recommendedName>
</protein>
<evidence type="ECO:0000313" key="5">
    <source>
        <dbReference type="Proteomes" id="UP000007110"/>
    </source>
</evidence>
<keyword evidence="2" id="KW-0812">Transmembrane</keyword>
<dbReference type="RefSeq" id="XP_030832057.1">
    <property type="nucleotide sequence ID" value="XM_030976197.1"/>
</dbReference>
<dbReference type="SUPFAM" id="SSF103481">
    <property type="entry name" value="Multidrug resistance efflux transporter EmrE"/>
    <property type="match status" value="1"/>
</dbReference>
<evidence type="ECO:0000256" key="2">
    <source>
        <dbReference type="SAM" id="Phobius"/>
    </source>
</evidence>
<name>A0A7M7N6M6_STRPU</name>
<dbReference type="EnsemblMetazoa" id="XM_030976197">
    <property type="protein sequence ID" value="XP_030832057"/>
    <property type="gene ID" value="LOC115920424"/>
</dbReference>
<dbReference type="GeneID" id="105439926"/>
<keyword evidence="5" id="KW-1185">Reference proteome</keyword>
<feature type="region of interest" description="Disordered" evidence="1">
    <location>
        <begin position="138"/>
        <end position="158"/>
    </location>
</feature>
<feature type="chain" id="PRO_5033597238" description="Transmembrane protein 42" evidence="3">
    <location>
        <begin position="19"/>
        <end position="158"/>
    </location>
</feature>
<evidence type="ECO:0008006" key="6">
    <source>
        <dbReference type="Google" id="ProtNLM"/>
    </source>
</evidence>
<organism evidence="4 5">
    <name type="scientific">Strongylocentrotus purpuratus</name>
    <name type="common">Purple sea urchin</name>
    <dbReference type="NCBI Taxonomy" id="7668"/>
    <lineage>
        <taxon>Eukaryota</taxon>
        <taxon>Metazoa</taxon>
        <taxon>Echinodermata</taxon>
        <taxon>Eleutherozoa</taxon>
        <taxon>Echinozoa</taxon>
        <taxon>Echinoidea</taxon>
        <taxon>Euechinoidea</taxon>
        <taxon>Echinacea</taxon>
        <taxon>Camarodonta</taxon>
        <taxon>Echinidea</taxon>
        <taxon>Strongylocentrotidae</taxon>
        <taxon>Strongylocentrotus</taxon>
    </lineage>
</organism>
<keyword evidence="2" id="KW-1133">Transmembrane helix</keyword>
<dbReference type="AlphaFoldDB" id="A0A7M7N6M6"/>
<dbReference type="FunCoup" id="A0A7M7N6M6">
    <property type="interactions" value="5"/>
</dbReference>
<evidence type="ECO:0000313" key="4">
    <source>
        <dbReference type="EnsemblMetazoa" id="XP_030832057"/>
    </source>
</evidence>
<dbReference type="KEGG" id="spu:105439926"/>
<feature type="compositionally biased region" description="Low complexity" evidence="1">
    <location>
        <begin position="138"/>
        <end position="149"/>
    </location>
</feature>
<dbReference type="EnsemblMetazoa" id="XM_011669495">
    <property type="protein sequence ID" value="XP_011667797"/>
    <property type="gene ID" value="LOC105439926"/>
</dbReference>
<feature type="signal peptide" evidence="3">
    <location>
        <begin position="1"/>
        <end position="18"/>
    </location>
</feature>
<dbReference type="RefSeq" id="XP_011667797.1">
    <property type="nucleotide sequence ID" value="XM_011669495.2"/>
</dbReference>
<keyword evidence="2" id="KW-0472">Membrane</keyword>
<dbReference type="PANTHER" id="PTHR31965">
    <property type="entry name" value="TRANSMEMBRANE PROTEIN 42"/>
    <property type="match status" value="1"/>
</dbReference>
<dbReference type="KEGG" id="spu:115920424"/>
<dbReference type="OMA" id="QIALWWV"/>
<dbReference type="Gene3D" id="1.10.3730.20">
    <property type="match status" value="1"/>
</dbReference>
<dbReference type="GeneID" id="115920424"/>
<keyword evidence="3" id="KW-0732">Signal</keyword>
<feature type="transmembrane region" description="Helical" evidence="2">
    <location>
        <begin position="54"/>
        <end position="77"/>
    </location>
</feature>
<proteinExistence type="predicted"/>
<dbReference type="Proteomes" id="UP000007110">
    <property type="component" value="Unassembled WGS sequence"/>
</dbReference>
<accession>A0A7M7N6M6</accession>
<dbReference type="InterPro" id="IPR039632">
    <property type="entry name" value="TMEM42"/>
</dbReference>
<dbReference type="InParanoid" id="A0A7M7N6M6"/>
<evidence type="ECO:0000256" key="3">
    <source>
        <dbReference type="SAM" id="SignalP"/>
    </source>
</evidence>
<dbReference type="PANTHER" id="PTHR31965:SF1">
    <property type="entry name" value="TRANSMEMBRANE PROTEIN 42"/>
    <property type="match status" value="1"/>
</dbReference>
<feature type="transmembrane region" description="Helical" evidence="2">
    <location>
        <begin position="117"/>
        <end position="133"/>
    </location>
</feature>
<sequence>MSTTRGLILSVCAGVCAATASLCAKLAMSGEEVAEFCSYLHQILRSDLIPPCSVIAIAMRIGVFSLIFIFNGLMWTLFTKSMQLCPSSLHATMTNSSSNLIFSGLMGQLLFGETLSLKWWFGVSLIIVGLFFINRGQQTSDDSTSQAQSFPKEDKKDR</sequence>